<keyword evidence="3 7" id="KW-0641">Proline biosynthesis</keyword>
<evidence type="ECO:0000313" key="9">
    <source>
        <dbReference type="EMBL" id="ARJ56918.1"/>
    </source>
</evidence>
<dbReference type="EMBL" id="CP020867">
    <property type="protein sequence ID" value="ARJ56918.1"/>
    <property type="molecule type" value="Genomic_DNA"/>
</dbReference>
<dbReference type="GO" id="GO:0055129">
    <property type="term" value="P:L-proline biosynthetic process"/>
    <property type="evidence" value="ECO:0007669"/>
    <property type="project" value="UniProtKB-UniRule"/>
</dbReference>
<sequence>MRKLIQNIKKNSQKLLDLTPKQKEDMILALAQKLRENFKVILEANAKDLLNFNKNSALKDRLLLNENRLNALCKSLEKIAFLEDPIYKVHKGWVNYAGLRIEKISIPIGLICVIYEARPALSAEIIALMLKSSNACILKGGIEAKNTNLALFALVCELLKDYGLEQCFLMLSQREELSELLSFDDLIDLIIPRGSTAMIQELAKSTKIPLIKQDKGLCHIFVDESANLQNAVDIIINAKCQRVSVCNALETLLVHKNIAKDFFNLLICELEKFKVKIHAHQNALNFFKDSNLEVLLADEEDFKKEWLDYEMSVKLVKDCDEAIAHINEFSSSHSEAILSNDVKNIAKFQRYIHSACVYVNASTRFSDGGEFGFGGEVGISTSKLHARGPMGIEEICTYKYLISGEGQIRT</sequence>
<dbReference type="HAMAP" id="MF_00412">
    <property type="entry name" value="ProA"/>
    <property type="match status" value="1"/>
</dbReference>
<evidence type="ECO:0000256" key="4">
    <source>
        <dbReference type="ARBA" id="ARBA00022857"/>
    </source>
</evidence>
<dbReference type="Proteomes" id="UP000192902">
    <property type="component" value="Chromosome"/>
</dbReference>
<keyword evidence="4 7" id="KW-0521">NADP</keyword>
<dbReference type="InterPro" id="IPR016161">
    <property type="entry name" value="Ald_DH/histidinol_DH"/>
</dbReference>
<dbReference type="NCBIfam" id="TIGR00407">
    <property type="entry name" value="proA"/>
    <property type="match status" value="1"/>
</dbReference>
<organism evidence="9 10">
    <name type="scientific">Campylobacter cuniculorum DSM 23162 = LMG 24588</name>
    <dbReference type="NCBI Taxonomy" id="1121267"/>
    <lineage>
        <taxon>Bacteria</taxon>
        <taxon>Pseudomonadati</taxon>
        <taxon>Campylobacterota</taxon>
        <taxon>Epsilonproteobacteria</taxon>
        <taxon>Campylobacterales</taxon>
        <taxon>Campylobacteraceae</taxon>
        <taxon>Campylobacter</taxon>
    </lineage>
</organism>
<dbReference type="InterPro" id="IPR000965">
    <property type="entry name" value="GPR_dom"/>
</dbReference>
<dbReference type="PROSITE" id="PS01223">
    <property type="entry name" value="PROA"/>
    <property type="match status" value="1"/>
</dbReference>
<dbReference type="InterPro" id="IPR020593">
    <property type="entry name" value="G-glutamylP_reductase_CS"/>
</dbReference>
<evidence type="ECO:0000256" key="6">
    <source>
        <dbReference type="ARBA" id="ARBA00049024"/>
    </source>
</evidence>
<evidence type="ECO:0000256" key="3">
    <source>
        <dbReference type="ARBA" id="ARBA00022650"/>
    </source>
</evidence>
<keyword evidence="5 7" id="KW-0560">Oxidoreductase</keyword>
<comment type="catalytic activity">
    <reaction evidence="6 7">
        <text>L-glutamate 5-semialdehyde + phosphate + NADP(+) = L-glutamyl 5-phosphate + NADPH + H(+)</text>
        <dbReference type="Rhea" id="RHEA:19541"/>
        <dbReference type="ChEBI" id="CHEBI:15378"/>
        <dbReference type="ChEBI" id="CHEBI:43474"/>
        <dbReference type="ChEBI" id="CHEBI:57783"/>
        <dbReference type="ChEBI" id="CHEBI:58066"/>
        <dbReference type="ChEBI" id="CHEBI:58274"/>
        <dbReference type="ChEBI" id="CHEBI:58349"/>
        <dbReference type="EC" id="1.2.1.41"/>
    </reaction>
</comment>
<dbReference type="PIRSF" id="PIRSF000151">
    <property type="entry name" value="GPR"/>
    <property type="match status" value="1"/>
</dbReference>
<gene>
    <name evidence="7 9" type="primary">proA</name>
    <name evidence="9" type="ORF">CCUN_1330</name>
</gene>
<dbReference type="UniPathway" id="UPA00098">
    <property type="reaction ID" value="UER00360"/>
</dbReference>
<comment type="similarity">
    <text evidence="7">Belongs to the gamma-glutamyl phosphate reductase family.</text>
</comment>
<dbReference type="InterPro" id="IPR016163">
    <property type="entry name" value="Ald_DH_C"/>
</dbReference>
<evidence type="ECO:0000259" key="8">
    <source>
        <dbReference type="Pfam" id="PF00171"/>
    </source>
</evidence>
<dbReference type="EC" id="1.2.1.41" evidence="7"/>
<dbReference type="OrthoDB" id="9809970at2"/>
<dbReference type="InterPro" id="IPR015590">
    <property type="entry name" value="Aldehyde_DH_dom"/>
</dbReference>
<dbReference type="GO" id="GO:0005737">
    <property type="term" value="C:cytoplasm"/>
    <property type="evidence" value="ECO:0007669"/>
    <property type="project" value="UniProtKB-SubCell"/>
</dbReference>
<dbReference type="CDD" id="cd07079">
    <property type="entry name" value="ALDH_F18-19_ProA-GPR"/>
    <property type="match status" value="1"/>
</dbReference>
<comment type="function">
    <text evidence="7">Catalyzes the NADPH-dependent reduction of L-glutamate 5-phosphate into L-glutamate 5-semialdehyde and phosphate. The product spontaneously undergoes cyclization to form 1-pyrroline-5-carboxylate.</text>
</comment>
<keyword evidence="2 7" id="KW-0028">Amino-acid biosynthesis</keyword>
<dbReference type="GO" id="GO:0050661">
    <property type="term" value="F:NADP binding"/>
    <property type="evidence" value="ECO:0007669"/>
    <property type="project" value="InterPro"/>
</dbReference>
<comment type="subcellular location">
    <subcellularLocation>
        <location evidence="7">Cytoplasm</location>
    </subcellularLocation>
</comment>
<dbReference type="InterPro" id="IPR012134">
    <property type="entry name" value="Glu-5-SA_DH"/>
</dbReference>
<dbReference type="Pfam" id="PF00171">
    <property type="entry name" value="Aldedh"/>
    <property type="match status" value="2"/>
</dbReference>
<protein>
    <recommendedName>
        <fullName evidence="7">Gamma-glutamyl phosphate reductase</fullName>
        <shortName evidence="7">GPR</shortName>
        <ecNumber evidence="7">1.2.1.41</ecNumber>
    </recommendedName>
    <alternativeName>
        <fullName evidence="7">Glutamate-5-semialdehyde dehydrogenase</fullName>
    </alternativeName>
    <alternativeName>
        <fullName evidence="7">Glutamyl-gamma-semialdehyde dehydrogenase</fullName>
        <shortName evidence="7">GSA dehydrogenase</shortName>
    </alternativeName>
</protein>
<dbReference type="PANTHER" id="PTHR11063">
    <property type="entry name" value="GLUTAMATE SEMIALDEHYDE DEHYDROGENASE"/>
    <property type="match status" value="1"/>
</dbReference>
<name>A0A1W6BXX3_9BACT</name>
<evidence type="ECO:0000256" key="1">
    <source>
        <dbReference type="ARBA" id="ARBA00004985"/>
    </source>
</evidence>
<evidence type="ECO:0000256" key="5">
    <source>
        <dbReference type="ARBA" id="ARBA00023002"/>
    </source>
</evidence>
<dbReference type="SUPFAM" id="SSF53720">
    <property type="entry name" value="ALDH-like"/>
    <property type="match status" value="1"/>
</dbReference>
<comment type="pathway">
    <text evidence="1 7">Amino-acid biosynthesis; L-proline biosynthesis; L-glutamate 5-semialdehyde from L-glutamate: step 2/2.</text>
</comment>
<dbReference type="STRING" id="1121267.CCUN_1330"/>
<dbReference type="AlphaFoldDB" id="A0A1W6BXX3"/>
<dbReference type="Gene3D" id="3.40.605.10">
    <property type="entry name" value="Aldehyde Dehydrogenase, Chain A, domain 1"/>
    <property type="match status" value="1"/>
</dbReference>
<evidence type="ECO:0000313" key="10">
    <source>
        <dbReference type="Proteomes" id="UP000192902"/>
    </source>
</evidence>
<dbReference type="NCBIfam" id="NF001221">
    <property type="entry name" value="PRK00197.1"/>
    <property type="match status" value="1"/>
</dbReference>
<dbReference type="eggNOG" id="COG0014">
    <property type="taxonomic scope" value="Bacteria"/>
</dbReference>
<dbReference type="InterPro" id="IPR016162">
    <property type="entry name" value="Ald_DH_N"/>
</dbReference>
<dbReference type="KEGG" id="ccun:CCUN_1330"/>
<reference evidence="9 10" key="1">
    <citation type="submission" date="2017-04" db="EMBL/GenBank/DDBJ databases">
        <title>Complete genome sequence of the Campylobacter cuniculorum type strain LMG24588.</title>
        <authorList>
            <person name="Miller W.G."/>
            <person name="Yee E."/>
            <person name="Revez J."/>
            <person name="Bono J.L."/>
            <person name="Rossi M."/>
        </authorList>
    </citation>
    <scope>NUCLEOTIDE SEQUENCE [LARGE SCALE GENOMIC DNA]</scope>
    <source>
        <strain evidence="9 10">LMG 24588</strain>
    </source>
</reference>
<dbReference type="Gene3D" id="3.40.309.10">
    <property type="entry name" value="Aldehyde Dehydrogenase, Chain A, domain 2"/>
    <property type="match status" value="1"/>
</dbReference>
<evidence type="ECO:0000256" key="7">
    <source>
        <dbReference type="HAMAP-Rule" id="MF_00412"/>
    </source>
</evidence>
<proteinExistence type="inferred from homology"/>
<keyword evidence="7" id="KW-0963">Cytoplasm</keyword>
<dbReference type="PANTHER" id="PTHR11063:SF8">
    <property type="entry name" value="DELTA-1-PYRROLINE-5-CARBOXYLATE SYNTHASE"/>
    <property type="match status" value="1"/>
</dbReference>
<feature type="domain" description="Aldehyde dehydrogenase" evidence="8">
    <location>
        <begin position="97"/>
        <end position="276"/>
    </location>
</feature>
<dbReference type="FunFam" id="3.40.309.10:FF:000006">
    <property type="entry name" value="Gamma-glutamyl phosphate reductase"/>
    <property type="match status" value="1"/>
</dbReference>
<accession>A0A1W6BXX3</accession>
<evidence type="ECO:0000256" key="2">
    <source>
        <dbReference type="ARBA" id="ARBA00022605"/>
    </source>
</evidence>
<dbReference type="GO" id="GO:0004350">
    <property type="term" value="F:glutamate-5-semialdehyde dehydrogenase activity"/>
    <property type="evidence" value="ECO:0007669"/>
    <property type="project" value="UniProtKB-UniRule"/>
</dbReference>
<dbReference type="RefSeq" id="WP_027306520.1">
    <property type="nucleotide sequence ID" value="NZ_CP020867.1"/>
</dbReference>
<feature type="domain" description="Aldehyde dehydrogenase" evidence="8">
    <location>
        <begin position="311"/>
        <end position="399"/>
    </location>
</feature>